<evidence type="ECO:0000313" key="3">
    <source>
        <dbReference type="EMBL" id="ACB86499.1"/>
    </source>
</evidence>
<geneLocation type="plasmid" evidence="3 4">
    <name>pNTHE02</name>
</geneLocation>
<evidence type="ECO:0000259" key="2">
    <source>
        <dbReference type="Pfam" id="PF12728"/>
    </source>
</evidence>
<dbReference type="InterPro" id="IPR010093">
    <property type="entry name" value="SinI_DNA-bd"/>
</dbReference>
<dbReference type="OrthoDB" id="9804758at2"/>
<keyword evidence="1" id="KW-0175">Coiled coil</keyword>
<dbReference type="Proteomes" id="UP000001683">
    <property type="component" value="Plasmid pNTHE02"/>
</dbReference>
<keyword evidence="3" id="KW-0614">Plasmid</keyword>
<evidence type="ECO:0000256" key="1">
    <source>
        <dbReference type="SAM" id="Coils"/>
    </source>
</evidence>
<dbReference type="AlphaFoldDB" id="B2A8Q0"/>
<dbReference type="SUPFAM" id="SSF46955">
    <property type="entry name" value="Putative DNA-binding domain"/>
    <property type="match status" value="1"/>
</dbReference>
<proteinExistence type="predicted"/>
<name>B2A8Q0_NATTJ</name>
<dbReference type="InterPro" id="IPR041657">
    <property type="entry name" value="HTH_17"/>
</dbReference>
<dbReference type="InterPro" id="IPR009061">
    <property type="entry name" value="DNA-bd_dom_put_sf"/>
</dbReference>
<reference evidence="3 4" key="1">
    <citation type="submission" date="2008-04" db="EMBL/GenBank/DDBJ databases">
        <title>Complete sequence of plasmid2 of Natranaerobius thermophilus JW/NM-WN-LF.</title>
        <authorList>
            <consortium name="US DOE Joint Genome Institute"/>
            <person name="Copeland A."/>
            <person name="Lucas S."/>
            <person name="Lapidus A."/>
            <person name="Glavina del Rio T."/>
            <person name="Dalin E."/>
            <person name="Tice H."/>
            <person name="Bruce D."/>
            <person name="Goodwin L."/>
            <person name="Pitluck S."/>
            <person name="Chertkov O."/>
            <person name="Brettin T."/>
            <person name="Detter J.C."/>
            <person name="Han C."/>
            <person name="Kuske C.R."/>
            <person name="Schmutz J."/>
            <person name="Larimer F."/>
            <person name="Land M."/>
            <person name="Hauser L."/>
            <person name="Kyrpides N."/>
            <person name="Lykidis A."/>
            <person name="Mesbah N.M."/>
            <person name="Wiegel J."/>
        </authorList>
    </citation>
    <scope>NUCLEOTIDE SEQUENCE [LARGE SCALE GENOMIC DNA]</scope>
    <source>
        <strain evidence="4">ATCC BAA-1301 / DSM 18059 / JW/NM-WN-LF</strain>
        <plasmid evidence="3 4">pNTHE02</plasmid>
    </source>
</reference>
<evidence type="ECO:0000313" key="4">
    <source>
        <dbReference type="Proteomes" id="UP000001683"/>
    </source>
</evidence>
<dbReference type="GO" id="GO:0003677">
    <property type="term" value="F:DNA binding"/>
    <property type="evidence" value="ECO:0007669"/>
    <property type="project" value="InterPro"/>
</dbReference>
<dbReference type="NCBIfam" id="TIGR01764">
    <property type="entry name" value="excise"/>
    <property type="match status" value="1"/>
</dbReference>
<feature type="domain" description="Helix-turn-helix" evidence="2">
    <location>
        <begin position="13"/>
        <end position="58"/>
    </location>
</feature>
<feature type="coiled-coil region" evidence="1">
    <location>
        <begin position="79"/>
        <end position="121"/>
    </location>
</feature>
<sequence length="147" mass="17472">MDTGRYEDKEEITVKEAAEALGVSRDTVMRRIRRGEMKAVKREGSYGDQWFIPASELQIYDMQEVVTVQKSMSPEQVQNIMQKAIRENIENMKEELREEVREDMKEEMESLKQTIEDRDQKLVENLRNRLDQPNNKSLIEKIKDMFK</sequence>
<dbReference type="InParanoid" id="B2A8Q0"/>
<dbReference type="RefSeq" id="WP_012451955.1">
    <property type="nucleotide sequence ID" value="NC_010724.1"/>
</dbReference>
<dbReference type="EMBL" id="CP001036">
    <property type="protein sequence ID" value="ACB86499.1"/>
    <property type="molecule type" value="Genomic_DNA"/>
</dbReference>
<accession>B2A8Q0</accession>
<protein>
    <submittedName>
        <fullName evidence="3">DNA binding domain protein, excisionase family</fullName>
    </submittedName>
</protein>
<dbReference type="HOGENOM" id="CLU_1766050_0_0_9"/>
<dbReference type="KEGG" id="nth:Nther_2954"/>
<dbReference type="Pfam" id="PF12728">
    <property type="entry name" value="HTH_17"/>
    <property type="match status" value="1"/>
</dbReference>
<gene>
    <name evidence="3" type="ordered locus">Nther_2954</name>
</gene>
<organism evidence="3 4">
    <name type="scientific">Natranaerobius thermophilus (strain ATCC BAA-1301 / DSM 18059 / JW/NM-WN-LF)</name>
    <dbReference type="NCBI Taxonomy" id="457570"/>
    <lineage>
        <taxon>Bacteria</taxon>
        <taxon>Bacillati</taxon>
        <taxon>Bacillota</taxon>
        <taxon>Clostridia</taxon>
        <taxon>Natranaerobiales</taxon>
        <taxon>Natranaerobiaceae</taxon>
        <taxon>Natranaerobius</taxon>
    </lineage>
</organism>
<reference evidence="3 4" key="2">
    <citation type="journal article" date="2011" name="J. Bacteriol.">
        <title>Complete genome sequence of the anaerobic, halophilic alkalithermophile Natranaerobius thermophilus JW/NM-WN-LF.</title>
        <authorList>
            <person name="Zhao B."/>
            <person name="Mesbah N.M."/>
            <person name="Dalin E."/>
            <person name="Goodwin L."/>
            <person name="Nolan M."/>
            <person name="Pitluck S."/>
            <person name="Chertkov O."/>
            <person name="Brettin T.S."/>
            <person name="Han J."/>
            <person name="Larimer F.W."/>
            <person name="Land M.L."/>
            <person name="Hauser L."/>
            <person name="Kyrpides N."/>
            <person name="Wiegel J."/>
        </authorList>
    </citation>
    <scope>NUCLEOTIDE SEQUENCE [LARGE SCALE GENOMIC DNA]</scope>
    <source>
        <strain evidence="4">ATCC BAA-1301 / DSM 18059 / JW/NM-WN-LF</strain>
        <plasmid evidence="3 4">pNTHE02</plasmid>
    </source>
</reference>
<keyword evidence="4" id="KW-1185">Reference proteome</keyword>